<proteinExistence type="predicted"/>
<dbReference type="GeneID" id="54565564"/>
<organism evidence="1 2">
    <name type="scientific">Zasmidium cellare ATCC 36951</name>
    <dbReference type="NCBI Taxonomy" id="1080233"/>
    <lineage>
        <taxon>Eukaryota</taxon>
        <taxon>Fungi</taxon>
        <taxon>Dikarya</taxon>
        <taxon>Ascomycota</taxon>
        <taxon>Pezizomycotina</taxon>
        <taxon>Dothideomycetes</taxon>
        <taxon>Dothideomycetidae</taxon>
        <taxon>Mycosphaerellales</taxon>
        <taxon>Mycosphaerellaceae</taxon>
        <taxon>Zasmidium</taxon>
    </lineage>
</organism>
<sequence>MNSPEAIFQREKLDAFRPKNDTENWTERLVLRFNELALRRIHSETKRGFNALLDSCLNVQQKLPSFEEDVEKRALRRDQFPSADGDDVPTKRDSNVVKNPFVAADRLDNALSKIDASLRDMKNDEDKRKFERDIPQDIKDKIEKILAANVENGRVS</sequence>
<gene>
    <name evidence="1" type="ORF">M409DRAFT_53165</name>
</gene>
<keyword evidence="2" id="KW-1185">Reference proteome</keyword>
<accession>A0A6A6CRU9</accession>
<dbReference type="Proteomes" id="UP000799537">
    <property type="component" value="Unassembled WGS sequence"/>
</dbReference>
<protein>
    <submittedName>
        <fullName evidence="1">Uncharacterized protein</fullName>
    </submittedName>
</protein>
<dbReference type="EMBL" id="ML993590">
    <property type="protein sequence ID" value="KAF2168499.1"/>
    <property type="molecule type" value="Genomic_DNA"/>
</dbReference>
<evidence type="ECO:0000313" key="2">
    <source>
        <dbReference type="Proteomes" id="UP000799537"/>
    </source>
</evidence>
<dbReference type="RefSeq" id="XP_033669388.1">
    <property type="nucleotide sequence ID" value="XM_033812292.1"/>
</dbReference>
<evidence type="ECO:0000313" key="1">
    <source>
        <dbReference type="EMBL" id="KAF2168499.1"/>
    </source>
</evidence>
<reference evidence="1" key="1">
    <citation type="journal article" date="2020" name="Stud. Mycol.">
        <title>101 Dothideomycetes genomes: a test case for predicting lifestyles and emergence of pathogens.</title>
        <authorList>
            <person name="Haridas S."/>
            <person name="Albert R."/>
            <person name="Binder M."/>
            <person name="Bloem J."/>
            <person name="Labutti K."/>
            <person name="Salamov A."/>
            <person name="Andreopoulos B."/>
            <person name="Baker S."/>
            <person name="Barry K."/>
            <person name="Bills G."/>
            <person name="Bluhm B."/>
            <person name="Cannon C."/>
            <person name="Castanera R."/>
            <person name="Culley D."/>
            <person name="Daum C."/>
            <person name="Ezra D."/>
            <person name="Gonzalez J."/>
            <person name="Henrissat B."/>
            <person name="Kuo A."/>
            <person name="Liang C."/>
            <person name="Lipzen A."/>
            <person name="Lutzoni F."/>
            <person name="Magnuson J."/>
            <person name="Mondo S."/>
            <person name="Nolan M."/>
            <person name="Ohm R."/>
            <person name="Pangilinan J."/>
            <person name="Park H.-J."/>
            <person name="Ramirez L."/>
            <person name="Alfaro M."/>
            <person name="Sun H."/>
            <person name="Tritt A."/>
            <person name="Yoshinaga Y."/>
            <person name="Zwiers L.-H."/>
            <person name="Turgeon B."/>
            <person name="Goodwin S."/>
            <person name="Spatafora J."/>
            <person name="Crous P."/>
            <person name="Grigoriev I."/>
        </authorList>
    </citation>
    <scope>NUCLEOTIDE SEQUENCE</scope>
    <source>
        <strain evidence="1">ATCC 36951</strain>
    </source>
</reference>
<dbReference type="AlphaFoldDB" id="A0A6A6CRU9"/>
<name>A0A6A6CRU9_ZASCE</name>